<evidence type="ECO:0000313" key="3">
    <source>
        <dbReference type="Proteomes" id="UP000597762"/>
    </source>
</evidence>
<evidence type="ECO:0000313" key="2">
    <source>
        <dbReference type="EMBL" id="CAE1169608.1"/>
    </source>
</evidence>
<gene>
    <name evidence="2" type="ORF">SPHA_10679</name>
</gene>
<comment type="caution">
    <text evidence="2">The sequence shown here is derived from an EMBL/GenBank/DDBJ whole genome shotgun (WGS) entry which is preliminary data.</text>
</comment>
<keyword evidence="3" id="KW-1185">Reference proteome</keyword>
<dbReference type="OrthoDB" id="6128111at2759"/>
<dbReference type="PANTHER" id="PTHR45786">
    <property type="entry name" value="DNA BINDING PROTEIN-LIKE"/>
    <property type="match status" value="1"/>
</dbReference>
<sequence length="338" mass="37853">MSLSGKEKTGGGNRGRGLFAAFQSISTEASPHRKATRNAADAAATYILQSEETTAEKTARNAAKSAATSIRRSQESMAEKSARQASEAAATTTFDQVYHGIGSLLPKTATDSSFLQIYFIADYNQQTDTRMGIIPENDTGQDNHPRSDIIMNLQQMLHETNSYVRSFKYALKNNTSSDFIIVFDADKRLQGEHERRYNAPANNEVSVIVSGNQHNRRDIVIESHGSGLRRISETYRSYNALQYPLLFFFGEDGYHYGILQNVSTLKTVSCRSFYAYLLMVHEGAYNHLHRCREIFHHSWLLRWNPKDSVTSDGISPSCAATLAFPSVMLYEITLIHAI</sequence>
<protein>
    <recommendedName>
        <fullName evidence="4">Helitron helicase-like domain-containing protein</fullName>
    </recommendedName>
</protein>
<feature type="compositionally biased region" description="Basic and acidic residues" evidence="1">
    <location>
        <begin position="72"/>
        <end position="82"/>
    </location>
</feature>
<dbReference type="PANTHER" id="PTHR45786:SF74">
    <property type="entry name" value="ATP-DEPENDENT DNA HELICASE"/>
    <property type="match status" value="1"/>
</dbReference>
<evidence type="ECO:0008006" key="4">
    <source>
        <dbReference type="Google" id="ProtNLM"/>
    </source>
</evidence>
<organism evidence="2 3">
    <name type="scientific">Acanthosepion pharaonis</name>
    <name type="common">Pharaoh cuttlefish</name>
    <name type="synonym">Sepia pharaonis</name>
    <dbReference type="NCBI Taxonomy" id="158019"/>
    <lineage>
        <taxon>Eukaryota</taxon>
        <taxon>Metazoa</taxon>
        <taxon>Spiralia</taxon>
        <taxon>Lophotrochozoa</taxon>
        <taxon>Mollusca</taxon>
        <taxon>Cephalopoda</taxon>
        <taxon>Coleoidea</taxon>
        <taxon>Decapodiformes</taxon>
        <taxon>Sepiida</taxon>
        <taxon>Sepiina</taxon>
        <taxon>Sepiidae</taxon>
        <taxon>Acanthosepion</taxon>
    </lineage>
</organism>
<reference evidence="2" key="1">
    <citation type="submission" date="2021-01" db="EMBL/GenBank/DDBJ databases">
        <authorList>
            <person name="Li R."/>
            <person name="Bekaert M."/>
        </authorList>
    </citation>
    <scope>NUCLEOTIDE SEQUENCE</scope>
    <source>
        <strain evidence="2">Farmed</strain>
    </source>
</reference>
<proteinExistence type="predicted"/>
<dbReference type="EMBL" id="CAHIKZ030000347">
    <property type="protein sequence ID" value="CAE1169608.1"/>
    <property type="molecule type" value="Genomic_DNA"/>
</dbReference>
<feature type="region of interest" description="Disordered" evidence="1">
    <location>
        <begin position="53"/>
        <end position="84"/>
    </location>
</feature>
<evidence type="ECO:0000256" key="1">
    <source>
        <dbReference type="SAM" id="MobiDB-lite"/>
    </source>
</evidence>
<accession>A0A812B5Y8</accession>
<dbReference type="Proteomes" id="UP000597762">
    <property type="component" value="Unassembled WGS sequence"/>
</dbReference>
<dbReference type="AlphaFoldDB" id="A0A812B5Y8"/>
<name>A0A812B5Y8_ACAPH</name>